<dbReference type="InterPro" id="IPR000889">
    <property type="entry name" value="Glutathione_peroxidase"/>
</dbReference>
<proteinExistence type="inferred from homology"/>
<evidence type="ECO:0000256" key="5">
    <source>
        <dbReference type="RuleBase" id="RU000499"/>
    </source>
</evidence>
<reference evidence="7" key="1">
    <citation type="submission" date="2021-11" db="EMBL/GenBank/DDBJ databases">
        <authorList>
            <person name="Schell T."/>
        </authorList>
    </citation>
    <scope>NUCLEOTIDE SEQUENCE</scope>
    <source>
        <strain evidence="7">M5</strain>
    </source>
</reference>
<dbReference type="PANTHER" id="PTHR11592">
    <property type="entry name" value="GLUTATHIONE PEROXIDASE"/>
    <property type="match status" value="1"/>
</dbReference>
<dbReference type="Proteomes" id="UP000789390">
    <property type="component" value="Unassembled WGS sequence"/>
</dbReference>
<evidence type="ECO:0000256" key="3">
    <source>
        <dbReference type="ARBA" id="ARBA00022933"/>
    </source>
</evidence>
<gene>
    <name evidence="7" type="ORF">DGAL_LOCUS9657</name>
</gene>
<keyword evidence="2 5" id="KW-0575">Peroxidase</keyword>
<comment type="similarity">
    <text evidence="1 5">Belongs to the glutathione peroxidase family.</text>
</comment>
<comment type="caution">
    <text evidence="7">The sequence shown here is derived from an EMBL/GenBank/DDBJ whole genome shotgun (WGS) entry which is preliminary data.</text>
</comment>
<evidence type="ECO:0000256" key="1">
    <source>
        <dbReference type="ARBA" id="ARBA00006926"/>
    </source>
</evidence>
<keyword evidence="4 5" id="KW-0560">Oxidoreductase</keyword>
<evidence type="ECO:0000256" key="4">
    <source>
        <dbReference type="ARBA" id="ARBA00023002"/>
    </source>
</evidence>
<dbReference type="PRINTS" id="PR01011">
    <property type="entry name" value="GLUTPROXDASE"/>
</dbReference>
<dbReference type="Pfam" id="PF00255">
    <property type="entry name" value="GSHPx"/>
    <property type="match status" value="1"/>
</dbReference>
<dbReference type="OrthoDB" id="446890at2759"/>
<organism evidence="7 8">
    <name type="scientific">Daphnia galeata</name>
    <dbReference type="NCBI Taxonomy" id="27404"/>
    <lineage>
        <taxon>Eukaryota</taxon>
        <taxon>Metazoa</taxon>
        <taxon>Ecdysozoa</taxon>
        <taxon>Arthropoda</taxon>
        <taxon>Crustacea</taxon>
        <taxon>Branchiopoda</taxon>
        <taxon>Diplostraca</taxon>
        <taxon>Cladocera</taxon>
        <taxon>Anomopoda</taxon>
        <taxon>Daphniidae</taxon>
        <taxon>Daphnia</taxon>
    </lineage>
</organism>
<feature type="chain" id="PRO_5035285672" description="Glutathione peroxidase" evidence="6">
    <location>
        <begin position="21"/>
        <end position="202"/>
    </location>
</feature>
<dbReference type="InterPro" id="IPR036249">
    <property type="entry name" value="Thioredoxin-like_sf"/>
</dbReference>
<evidence type="ECO:0000256" key="2">
    <source>
        <dbReference type="ARBA" id="ARBA00022559"/>
    </source>
</evidence>
<dbReference type="AlphaFoldDB" id="A0A8J2WPB3"/>
<dbReference type="SUPFAM" id="SSF52833">
    <property type="entry name" value="Thioredoxin-like"/>
    <property type="match status" value="1"/>
</dbReference>
<dbReference type="GO" id="GO:0004601">
    <property type="term" value="F:peroxidase activity"/>
    <property type="evidence" value="ECO:0007669"/>
    <property type="project" value="UniProtKB-KW"/>
</dbReference>
<evidence type="ECO:0000313" key="7">
    <source>
        <dbReference type="EMBL" id="CAH0106502.1"/>
    </source>
</evidence>
<protein>
    <recommendedName>
        <fullName evidence="5">Glutathione peroxidase</fullName>
    </recommendedName>
</protein>
<dbReference type="PROSITE" id="PS51355">
    <property type="entry name" value="GLUTATHIONE_PEROXID_3"/>
    <property type="match status" value="1"/>
</dbReference>
<evidence type="ECO:0000256" key="6">
    <source>
        <dbReference type="SAM" id="SignalP"/>
    </source>
</evidence>
<dbReference type="InterPro" id="IPR029760">
    <property type="entry name" value="GPX_CS"/>
</dbReference>
<dbReference type="Gene3D" id="3.40.30.10">
    <property type="entry name" value="Glutaredoxin"/>
    <property type="match status" value="1"/>
</dbReference>
<dbReference type="PROSITE" id="PS00763">
    <property type="entry name" value="GLUTATHIONE_PEROXID_2"/>
    <property type="match status" value="1"/>
</dbReference>
<keyword evidence="6" id="KW-0732">Signal</keyword>
<dbReference type="PANTHER" id="PTHR11592:SF134">
    <property type="entry name" value="PHOSPHOLIPID HYDROPEROXIDE GLUTATHIONE PEROXIDASE"/>
    <property type="match status" value="1"/>
</dbReference>
<dbReference type="GO" id="GO:0006979">
    <property type="term" value="P:response to oxidative stress"/>
    <property type="evidence" value="ECO:0007669"/>
    <property type="project" value="InterPro"/>
</dbReference>
<accession>A0A8J2WPB3</accession>
<name>A0A8J2WPB3_9CRUS</name>
<keyword evidence="3" id="KW-0712">Selenocysteine</keyword>
<dbReference type="EMBL" id="CAKKLH010000223">
    <property type="protein sequence ID" value="CAH0106502.1"/>
    <property type="molecule type" value="Genomic_DNA"/>
</dbReference>
<sequence>MVVWSFLLTAVTLLGPMVCGDKIKVSQHCATSNSSIDNVYPYAEKELNSSRTLRLSKFNGKYHELNALQEEFANDLAILAFPCNQFGQQEPGGTDAEILNGIRYVRPGDNFQPNMTLFRKIDVNGAKEHPLYSYLKKSCPTTRDFFAPASRLDYSPMRNNDIRWNFEKFLINRKGKPVKRYDASSRVSDMRDDIESLISASL</sequence>
<keyword evidence="8" id="KW-1185">Reference proteome</keyword>
<feature type="signal peptide" evidence="6">
    <location>
        <begin position="1"/>
        <end position="20"/>
    </location>
</feature>
<evidence type="ECO:0000313" key="8">
    <source>
        <dbReference type="Proteomes" id="UP000789390"/>
    </source>
</evidence>